<name>A0A8I1FTU0_9PSED</name>
<accession>A0A8I1FTU0</accession>
<sequence length="181" mass="20037">MKHSLSDRRIAGITIRVQQWIDSLVAGQALNEGVETLYGLLLAKRTAFAPGGIASAGFSRTQQLLCKVNLDLHERIEFGLNDSDPYQRMGALLLIGWLSGIVSPAEIVYLGRHYHCVHRTLPPSPQQLGRLVALALSAEEVMVVREKLVNLREISSTMMSNFLEGFGEAASRSLRSNRPKR</sequence>
<evidence type="ECO:0000313" key="1">
    <source>
        <dbReference type="EMBL" id="MBJ2258638.1"/>
    </source>
</evidence>
<dbReference type="EMBL" id="JAEKCZ010000019">
    <property type="protein sequence ID" value="MBJ2258638.1"/>
    <property type="molecule type" value="Genomic_DNA"/>
</dbReference>
<dbReference type="GeneID" id="89544786"/>
<proteinExistence type="predicted"/>
<dbReference type="Proteomes" id="UP000658390">
    <property type="component" value="Unassembled WGS sequence"/>
</dbReference>
<dbReference type="AlphaFoldDB" id="A0A8I1FTU0"/>
<comment type="caution">
    <text evidence="1">The sequence shown here is derived from an EMBL/GenBank/DDBJ whole genome shotgun (WGS) entry which is preliminary data.</text>
</comment>
<organism evidence="1 2">
    <name type="scientific">Pseudomonas psychrophila</name>
    <dbReference type="NCBI Taxonomy" id="122355"/>
    <lineage>
        <taxon>Bacteria</taxon>
        <taxon>Pseudomonadati</taxon>
        <taxon>Pseudomonadota</taxon>
        <taxon>Gammaproteobacteria</taxon>
        <taxon>Pseudomonadales</taxon>
        <taxon>Pseudomonadaceae</taxon>
        <taxon>Pseudomonas</taxon>
    </lineage>
</organism>
<dbReference type="RefSeq" id="WP_198822686.1">
    <property type="nucleotide sequence ID" value="NZ_JAEKCZ010000019.1"/>
</dbReference>
<evidence type="ECO:0000313" key="2">
    <source>
        <dbReference type="Proteomes" id="UP000658390"/>
    </source>
</evidence>
<reference evidence="1" key="1">
    <citation type="submission" date="2020-12" db="EMBL/GenBank/DDBJ databases">
        <title>Antibiotic resistance and phylogeny of Pseudomonas spp. isolated over three decades from chicken meat in the Norwegian food chain.</title>
        <authorList>
            <person name="Moen B."/>
        </authorList>
    </citation>
    <scope>NUCLEOTIDE SEQUENCE</scope>
    <source>
        <strain evidence="1">MF6762</strain>
    </source>
</reference>
<protein>
    <submittedName>
        <fullName evidence="1">Uncharacterized protein</fullName>
    </submittedName>
</protein>
<gene>
    <name evidence="1" type="ORF">JFT45_19205</name>
</gene>